<dbReference type="AlphaFoldDB" id="A0A0S7C0K1"/>
<dbReference type="Pfam" id="PF18962">
    <property type="entry name" value="Por_Secre_tail"/>
    <property type="match status" value="1"/>
</dbReference>
<accession>A0A0S7C0K1</accession>
<protein>
    <submittedName>
        <fullName evidence="2">Protein containing Por secretion system C-terminal sorting domain</fullName>
    </submittedName>
</protein>
<proteinExistence type="predicted"/>
<evidence type="ECO:0000313" key="2">
    <source>
        <dbReference type="EMBL" id="GAP43220.1"/>
    </source>
</evidence>
<gene>
    <name evidence="2" type="ORF">TBC1_111370</name>
</gene>
<evidence type="ECO:0000313" key="3">
    <source>
        <dbReference type="Proteomes" id="UP000053091"/>
    </source>
</evidence>
<dbReference type="InterPro" id="IPR026444">
    <property type="entry name" value="Secre_tail"/>
</dbReference>
<dbReference type="OrthoDB" id="1119542at2"/>
<feature type="domain" description="Secretion system C-terminal sorting" evidence="1">
    <location>
        <begin position="187"/>
        <end position="262"/>
    </location>
</feature>
<keyword evidence="3" id="KW-1185">Reference proteome</keyword>
<sequence>MRRNLLILIQTLLTINLFAQITLENTYNYSGTYTHLQHSGDKFFLMDIGQNQCRIYNTDHSLWKTINLNVPAGNYLYDIRYVSENLFTTDNALCLAYVYYYYDEINQYYTFTAKIIRENGTELLSIPGCQTFSIYTTDNGVTKLLAYSYDYSLLLYTTTTRVYNLPGQLTGTDINQEDQNETYFRPFPNPASSRITVPIRLPEGNPDGVVHLMNAAGKEIRTYNVSGTQPELTIPTDDLPAGIYFCTIESGNVYSAAQKIIVR</sequence>
<dbReference type="RefSeq" id="WP_062040062.1">
    <property type="nucleotide sequence ID" value="NZ_DF968182.1"/>
</dbReference>
<dbReference type="Proteomes" id="UP000053091">
    <property type="component" value="Unassembled WGS sequence"/>
</dbReference>
<name>A0A0S7C0K1_9BACT</name>
<evidence type="ECO:0000259" key="1">
    <source>
        <dbReference type="Pfam" id="PF18962"/>
    </source>
</evidence>
<reference evidence="2" key="1">
    <citation type="journal article" date="2015" name="Genome Announc.">
        <title>Draft Genome Sequence of Bacteroidales Strain TBC1, a Novel Isolate from a Methanogenic Wastewater Treatment System.</title>
        <authorList>
            <person name="Tourlousse D.M."/>
            <person name="Matsuura N."/>
            <person name="Sun L."/>
            <person name="Toyonaga M."/>
            <person name="Kuroda K."/>
            <person name="Ohashi A."/>
            <person name="Cruz R."/>
            <person name="Yamaguchi T."/>
            <person name="Sekiguchi Y."/>
        </authorList>
    </citation>
    <scope>NUCLEOTIDE SEQUENCE [LARGE SCALE GENOMIC DNA]</scope>
    <source>
        <strain evidence="2">TBC1</strain>
    </source>
</reference>
<organism evidence="2">
    <name type="scientific">Lentimicrobium saccharophilum</name>
    <dbReference type="NCBI Taxonomy" id="1678841"/>
    <lineage>
        <taxon>Bacteria</taxon>
        <taxon>Pseudomonadati</taxon>
        <taxon>Bacteroidota</taxon>
        <taxon>Bacteroidia</taxon>
        <taxon>Bacteroidales</taxon>
        <taxon>Lentimicrobiaceae</taxon>
        <taxon>Lentimicrobium</taxon>
    </lineage>
</organism>
<dbReference type="EMBL" id="DF968182">
    <property type="protein sequence ID" value="GAP43220.1"/>
    <property type="molecule type" value="Genomic_DNA"/>
</dbReference>
<dbReference type="NCBIfam" id="TIGR04183">
    <property type="entry name" value="Por_Secre_tail"/>
    <property type="match status" value="1"/>
</dbReference>